<keyword evidence="3" id="KW-0479">Metal-binding</keyword>
<evidence type="ECO:0000313" key="7">
    <source>
        <dbReference type="EMBL" id="NQX45911.1"/>
    </source>
</evidence>
<gene>
    <name evidence="7" type="ORF">HQN87_11260</name>
</gene>
<dbReference type="InterPro" id="IPR046346">
    <property type="entry name" value="Aminoacid_DH-like_N_sf"/>
</dbReference>
<dbReference type="SUPFAM" id="SSF53223">
    <property type="entry name" value="Aminoacid dehydrogenase-like, N-terminal domain"/>
    <property type="match status" value="1"/>
</dbReference>
<dbReference type="Pfam" id="PF03949">
    <property type="entry name" value="Malic_M"/>
    <property type="match status" value="1"/>
</dbReference>
<dbReference type="InterPro" id="IPR045213">
    <property type="entry name" value="Malic_NAD-bd_bact_type"/>
</dbReference>
<dbReference type="Pfam" id="PF00390">
    <property type="entry name" value="malic"/>
    <property type="match status" value="1"/>
</dbReference>
<dbReference type="InterPro" id="IPR015884">
    <property type="entry name" value="Malic_enzyme_CS"/>
</dbReference>
<reference evidence="7 8" key="1">
    <citation type="submission" date="2020-05" db="EMBL/GenBank/DDBJ databases">
        <title>Paenibacillus glebae, sp. nov., Paenibacillus humi sp. nov., Paenibacillus pedi sp. nov., Paenibacillus terrestris sp. nov. and Paenibacillus terricola sp. nov., isolated from a forest top soil sample.</title>
        <authorList>
            <person name="Qi S."/>
            <person name="Carlier A."/>
            <person name="Cnockaert M."/>
            <person name="Vandamme P."/>
        </authorList>
    </citation>
    <scope>NUCLEOTIDE SEQUENCE [LARGE SCALE GENOMIC DNA]</scope>
    <source>
        <strain evidence="7 8">LMG 29502</strain>
    </source>
</reference>
<evidence type="ECO:0000256" key="4">
    <source>
        <dbReference type="ARBA" id="ARBA00023002"/>
    </source>
</evidence>
<dbReference type="SUPFAM" id="SSF51735">
    <property type="entry name" value="NAD(P)-binding Rossmann-fold domains"/>
    <property type="match status" value="1"/>
</dbReference>
<organism evidence="7 8">
    <name type="scientific">Paenibacillus tritici</name>
    <dbReference type="NCBI Taxonomy" id="1873425"/>
    <lineage>
        <taxon>Bacteria</taxon>
        <taxon>Bacillati</taxon>
        <taxon>Bacillota</taxon>
        <taxon>Bacilli</taxon>
        <taxon>Bacillales</taxon>
        <taxon>Paenibacillaceae</taxon>
        <taxon>Paenibacillus</taxon>
    </lineage>
</organism>
<dbReference type="InterPro" id="IPR012301">
    <property type="entry name" value="Malic_N_dom"/>
</dbReference>
<proteinExistence type="predicted"/>
<dbReference type="RefSeq" id="WP_173132308.1">
    <property type="nucleotide sequence ID" value="NZ_JABMKX010000005.1"/>
</dbReference>
<comment type="cofactor">
    <cofactor evidence="1">
        <name>Mn(2+)</name>
        <dbReference type="ChEBI" id="CHEBI:29035"/>
    </cofactor>
</comment>
<dbReference type="InterPro" id="IPR012302">
    <property type="entry name" value="Malic_NAD-bd"/>
</dbReference>
<feature type="domain" description="Malic enzyme NAD-binding" evidence="5">
    <location>
        <begin position="232"/>
        <end position="454"/>
    </location>
</feature>
<evidence type="ECO:0000313" key="8">
    <source>
        <dbReference type="Proteomes" id="UP000711047"/>
    </source>
</evidence>
<dbReference type="InterPro" id="IPR051674">
    <property type="entry name" value="Malate_Decarboxylase"/>
</dbReference>
<sequence>MGYESLMLRMEFNHERTSFAEVAQTVSRFGGDIVAVDAVSSGAGSSIRDITVQAGQEGSEALIGAIRAMNGISVIHLSDRTFLAHLGGKIAVQPKMQVKNRDDLSRVYTPGVARVCSAIAEDPKKAYSLTIKRNTVAVITDGTAVLGLGNIGPYAAAPVMEGKAMLFKQLADVDAFPICLDSQDTEEIIRTVLAISPIFGGINLEDISSPRCFEIERRLQEELDIPVFHDDQHGTAIVVVAGLLNALKVVGKRMEDVRIVVNGIGAAGVSICKMLLAAGVRQLTPVDREGALVRGGCYEQPMWQWLSMQPQVGSRGGTLSEVIAGADVFIGVSSGKVLVSSDVRSMAADPIVFAMANPEPEISPEEALPYARIFATGRSDYPNQINNVLVFPGVFRGALDCRASGINETMKLAAARAIAGVVGSSELDEQYIVPSIFNERVVADVRAAIIGAAIQTGAARRVPPDFRGLTPEDRSVVPTASGLSG</sequence>
<evidence type="ECO:0000259" key="5">
    <source>
        <dbReference type="SMART" id="SM00919"/>
    </source>
</evidence>
<dbReference type="PANTHER" id="PTHR43237:SF4">
    <property type="entry name" value="NADP-DEPENDENT MALIC ENZYME"/>
    <property type="match status" value="1"/>
</dbReference>
<protein>
    <submittedName>
        <fullName evidence="7">NAD-dependent malic enzyme</fullName>
    </submittedName>
</protein>
<dbReference type="Proteomes" id="UP000711047">
    <property type="component" value="Unassembled WGS sequence"/>
</dbReference>
<keyword evidence="8" id="KW-1185">Reference proteome</keyword>
<dbReference type="SMART" id="SM01274">
    <property type="entry name" value="malic"/>
    <property type="match status" value="1"/>
</dbReference>
<evidence type="ECO:0000256" key="1">
    <source>
        <dbReference type="ARBA" id="ARBA00001936"/>
    </source>
</evidence>
<comment type="cofactor">
    <cofactor evidence="2">
        <name>Mg(2+)</name>
        <dbReference type="ChEBI" id="CHEBI:18420"/>
    </cofactor>
</comment>
<evidence type="ECO:0000259" key="6">
    <source>
        <dbReference type="SMART" id="SM01274"/>
    </source>
</evidence>
<dbReference type="InterPro" id="IPR036291">
    <property type="entry name" value="NAD(P)-bd_dom_sf"/>
</dbReference>
<accession>A0ABX2DMN8</accession>
<feature type="domain" description="Malic enzyme N-terminal" evidence="6">
    <location>
        <begin position="87"/>
        <end position="220"/>
    </location>
</feature>
<dbReference type="Gene3D" id="3.40.50.10380">
    <property type="entry name" value="Malic enzyme, N-terminal domain"/>
    <property type="match status" value="1"/>
</dbReference>
<dbReference type="SMART" id="SM00919">
    <property type="entry name" value="Malic_M"/>
    <property type="match status" value="1"/>
</dbReference>
<evidence type="ECO:0000256" key="3">
    <source>
        <dbReference type="ARBA" id="ARBA00022723"/>
    </source>
</evidence>
<name>A0ABX2DMN8_9BACL</name>
<evidence type="ECO:0000256" key="2">
    <source>
        <dbReference type="ARBA" id="ARBA00001946"/>
    </source>
</evidence>
<dbReference type="Gene3D" id="3.40.50.720">
    <property type="entry name" value="NAD(P)-binding Rossmann-like Domain"/>
    <property type="match status" value="1"/>
</dbReference>
<dbReference type="PANTHER" id="PTHR43237">
    <property type="entry name" value="NADP-DEPENDENT MALIC ENZYME"/>
    <property type="match status" value="1"/>
</dbReference>
<dbReference type="CDD" id="cd05311">
    <property type="entry name" value="NAD_bind_2_malic_enz"/>
    <property type="match status" value="1"/>
</dbReference>
<dbReference type="InterPro" id="IPR037062">
    <property type="entry name" value="Malic_N_dom_sf"/>
</dbReference>
<keyword evidence="4" id="KW-0560">Oxidoreductase</keyword>
<dbReference type="EMBL" id="JABMKX010000005">
    <property type="protein sequence ID" value="NQX45911.1"/>
    <property type="molecule type" value="Genomic_DNA"/>
</dbReference>
<dbReference type="PROSITE" id="PS00331">
    <property type="entry name" value="MALIC_ENZYMES"/>
    <property type="match status" value="1"/>
</dbReference>
<comment type="caution">
    <text evidence="7">The sequence shown here is derived from an EMBL/GenBank/DDBJ whole genome shotgun (WGS) entry which is preliminary data.</text>
</comment>